<dbReference type="PANTHER" id="PTHR48106">
    <property type="entry name" value="QUINONE OXIDOREDUCTASE PIG3-RELATED"/>
    <property type="match status" value="1"/>
</dbReference>
<accession>A0A7V7PN07</accession>
<evidence type="ECO:0000256" key="2">
    <source>
        <dbReference type="ARBA" id="ARBA00023002"/>
    </source>
</evidence>
<feature type="domain" description="Enoyl reductase (ER)" evidence="3">
    <location>
        <begin position="19"/>
        <end position="332"/>
    </location>
</feature>
<dbReference type="InterPro" id="IPR013149">
    <property type="entry name" value="ADH-like_C"/>
</dbReference>
<name>A0A7V7PN07_9HYPH</name>
<evidence type="ECO:0000259" key="3">
    <source>
        <dbReference type="SMART" id="SM00829"/>
    </source>
</evidence>
<dbReference type="InterPro" id="IPR020843">
    <property type="entry name" value="ER"/>
</dbReference>
<proteinExistence type="predicted"/>
<dbReference type="GO" id="GO:0070402">
    <property type="term" value="F:NADPH binding"/>
    <property type="evidence" value="ECO:0007669"/>
    <property type="project" value="TreeGrafter"/>
</dbReference>
<dbReference type="Gene3D" id="3.90.180.10">
    <property type="entry name" value="Medium-chain alcohol dehydrogenases, catalytic domain"/>
    <property type="match status" value="1"/>
</dbReference>
<dbReference type="NCBIfam" id="TIGR02824">
    <property type="entry name" value="quinone_pig3"/>
    <property type="match status" value="1"/>
</dbReference>
<sequence>MATGELPATMTAIGIAAPGGPDALVPQSRPVPRPGPGEVLVEVAAAGVNRPDVMQRLGRYPPPPGASDIPGLEIAGRVALLGEGVSRWRVGDAVCALVAGGGYAPFCTVHETNALPVPDGMDLTTAAAIPETFFTVWTNVFERGGLRPGQSLLVHGGTSGIGTTAIMLGKAFGARVFATAGSPEKCAAMLKLGAARAIDYRQEDFVAAVRDATGGKGVDVILDMVGGDYAARNHEAAAMDGRIVQIAFLKGPKVEIDLSRIMLKRLVHTGSTLRSRSVAEKAAIARVLEERVWPLLNFGAVRPVIHRVLPLSCAGEAHVLMEEGSHIGKIVLTVDKDGPGGR</sequence>
<dbReference type="SUPFAM" id="SSF50129">
    <property type="entry name" value="GroES-like"/>
    <property type="match status" value="1"/>
</dbReference>
<dbReference type="GO" id="GO:0016651">
    <property type="term" value="F:oxidoreductase activity, acting on NAD(P)H"/>
    <property type="evidence" value="ECO:0007669"/>
    <property type="project" value="TreeGrafter"/>
</dbReference>
<keyword evidence="5" id="KW-1185">Reference proteome</keyword>
<dbReference type="EMBL" id="VZDO01000012">
    <property type="protein sequence ID" value="KAB0678798.1"/>
    <property type="molecule type" value="Genomic_DNA"/>
</dbReference>
<dbReference type="Pfam" id="PF08240">
    <property type="entry name" value="ADH_N"/>
    <property type="match status" value="1"/>
</dbReference>
<dbReference type="Gene3D" id="3.40.50.720">
    <property type="entry name" value="NAD(P)-binding Rossmann-like Domain"/>
    <property type="match status" value="1"/>
</dbReference>
<dbReference type="InterPro" id="IPR014189">
    <property type="entry name" value="Quinone_OxRdtase_PIG3"/>
</dbReference>
<evidence type="ECO:0000313" key="4">
    <source>
        <dbReference type="EMBL" id="KAB0678798.1"/>
    </source>
</evidence>
<evidence type="ECO:0000256" key="1">
    <source>
        <dbReference type="ARBA" id="ARBA00022857"/>
    </source>
</evidence>
<reference evidence="4 5" key="1">
    <citation type="submission" date="2019-09" db="EMBL/GenBank/DDBJ databases">
        <title>YIM 132180 draft genome.</title>
        <authorList>
            <person name="Zhang K."/>
        </authorList>
    </citation>
    <scope>NUCLEOTIDE SEQUENCE [LARGE SCALE GENOMIC DNA]</scope>
    <source>
        <strain evidence="4 5">YIM 132180</strain>
    </source>
</reference>
<keyword evidence="1" id="KW-0521">NADP</keyword>
<keyword evidence="2" id="KW-0560">Oxidoreductase</keyword>
<protein>
    <submittedName>
        <fullName evidence="4">NAD(P)H-quinone oxidoreductase</fullName>
    </submittedName>
</protein>
<comment type="caution">
    <text evidence="4">The sequence shown here is derived from an EMBL/GenBank/DDBJ whole genome shotgun (WGS) entry which is preliminary data.</text>
</comment>
<dbReference type="RefSeq" id="WP_150970980.1">
    <property type="nucleotide sequence ID" value="NZ_VZDO01000012.1"/>
</dbReference>
<dbReference type="InterPro" id="IPR036291">
    <property type="entry name" value="NAD(P)-bd_dom_sf"/>
</dbReference>
<organism evidence="4 5">
    <name type="scientific">Plantimonas leprariae</name>
    <dbReference type="NCBI Taxonomy" id="2615207"/>
    <lineage>
        <taxon>Bacteria</taxon>
        <taxon>Pseudomonadati</taxon>
        <taxon>Pseudomonadota</taxon>
        <taxon>Alphaproteobacteria</taxon>
        <taxon>Hyphomicrobiales</taxon>
        <taxon>Aurantimonadaceae</taxon>
        <taxon>Plantimonas</taxon>
    </lineage>
</organism>
<dbReference type="Pfam" id="PF00107">
    <property type="entry name" value="ADH_zinc_N"/>
    <property type="match status" value="1"/>
</dbReference>
<dbReference type="InterPro" id="IPR013154">
    <property type="entry name" value="ADH-like_N"/>
</dbReference>
<dbReference type="Proteomes" id="UP000432089">
    <property type="component" value="Unassembled WGS sequence"/>
</dbReference>
<dbReference type="SMART" id="SM00829">
    <property type="entry name" value="PKS_ER"/>
    <property type="match status" value="1"/>
</dbReference>
<dbReference type="CDD" id="cd05276">
    <property type="entry name" value="p53_inducible_oxidoreductase"/>
    <property type="match status" value="1"/>
</dbReference>
<dbReference type="AlphaFoldDB" id="A0A7V7PN07"/>
<gene>
    <name evidence="4" type="ORF">F6X38_15035</name>
</gene>
<dbReference type="InterPro" id="IPR011032">
    <property type="entry name" value="GroES-like_sf"/>
</dbReference>
<evidence type="ECO:0000313" key="5">
    <source>
        <dbReference type="Proteomes" id="UP000432089"/>
    </source>
</evidence>
<dbReference type="PANTHER" id="PTHR48106:SF8">
    <property type="entry name" value="OS02G0805600 PROTEIN"/>
    <property type="match status" value="1"/>
</dbReference>
<dbReference type="SUPFAM" id="SSF51735">
    <property type="entry name" value="NAD(P)-binding Rossmann-fold domains"/>
    <property type="match status" value="1"/>
</dbReference>